<dbReference type="PANTHER" id="PTHR11669:SF8">
    <property type="entry name" value="DNA POLYMERASE III SUBUNIT DELTA"/>
    <property type="match status" value="1"/>
</dbReference>
<organism evidence="1 2">
    <name type="scientific">Natranaerobius trueperi</name>
    <dbReference type="NCBI Taxonomy" id="759412"/>
    <lineage>
        <taxon>Bacteria</taxon>
        <taxon>Bacillati</taxon>
        <taxon>Bacillota</taxon>
        <taxon>Clostridia</taxon>
        <taxon>Natranaerobiales</taxon>
        <taxon>Natranaerobiaceae</taxon>
        <taxon>Natranaerobius</taxon>
    </lineage>
</organism>
<dbReference type="InterPro" id="IPR050238">
    <property type="entry name" value="DNA_Rep/Repair_Clamp_Loader"/>
</dbReference>
<dbReference type="InterPro" id="IPR027417">
    <property type="entry name" value="P-loop_NTPase"/>
</dbReference>
<dbReference type="EMBL" id="NIQC01000014">
    <property type="protein sequence ID" value="OWZ83640.1"/>
    <property type="molecule type" value="Genomic_DNA"/>
</dbReference>
<dbReference type="SUPFAM" id="SSF52540">
    <property type="entry name" value="P-loop containing nucleoside triphosphate hydrolases"/>
    <property type="match status" value="1"/>
</dbReference>
<name>A0A226BZU5_9FIRM</name>
<accession>A0A226BZU5</accession>
<dbReference type="GO" id="GO:0008408">
    <property type="term" value="F:3'-5' exonuclease activity"/>
    <property type="evidence" value="ECO:0007669"/>
    <property type="project" value="InterPro"/>
</dbReference>
<evidence type="ECO:0000313" key="2">
    <source>
        <dbReference type="Proteomes" id="UP000214588"/>
    </source>
</evidence>
<dbReference type="NCBIfam" id="TIGR00678">
    <property type="entry name" value="holB"/>
    <property type="match status" value="1"/>
</dbReference>
<evidence type="ECO:0000313" key="1">
    <source>
        <dbReference type="EMBL" id="OWZ83640.1"/>
    </source>
</evidence>
<proteinExistence type="predicted"/>
<dbReference type="AlphaFoldDB" id="A0A226BZU5"/>
<dbReference type="Pfam" id="PF13177">
    <property type="entry name" value="DNA_pol3_delta2"/>
    <property type="match status" value="1"/>
</dbReference>
<sequence>MDVCDFSQFVGQKNIIDSLRSQLVKNEIGHAYLFFGPEGQGKSTLSQVFASSILCKNFDNNKGPCGVCLSCQKVLKGIHPDLIYIGEKDKSIKIEDIRKIKHSVSYQPTESDKKIFLINNVENMTRESANSILKVLEEPPEYVIFLLTANELQRLLSTVTSRCETYHLTSLKEFEVREVLNRQVDVEEEELKLAVSLSNGLVGRGLAILKDESYQKMIDNARKITEDLSRFSRMDALKWAEEIDNSDRPEEFLELINILLKEKFFDDQKVISRDMLYSIIEIILHTKGKLLTNVNRLLTLEAMFLEIKEVINNE</sequence>
<dbReference type="Gene3D" id="3.40.50.300">
    <property type="entry name" value="P-loop containing nucleotide triphosphate hydrolases"/>
    <property type="match status" value="1"/>
</dbReference>
<protein>
    <submittedName>
        <fullName evidence="1">DNA polymerase III subunit delta</fullName>
    </submittedName>
</protein>
<dbReference type="Proteomes" id="UP000214588">
    <property type="component" value="Unassembled WGS sequence"/>
</dbReference>
<dbReference type="GO" id="GO:0006261">
    <property type="term" value="P:DNA-templated DNA replication"/>
    <property type="evidence" value="ECO:0007669"/>
    <property type="project" value="TreeGrafter"/>
</dbReference>
<gene>
    <name evidence="1" type="primary">holB</name>
    <name evidence="1" type="ORF">CDO51_07410</name>
</gene>
<dbReference type="InterPro" id="IPR004622">
    <property type="entry name" value="DNA_pol_HolB"/>
</dbReference>
<reference evidence="1 2" key="1">
    <citation type="submission" date="2017-06" db="EMBL/GenBank/DDBJ databases">
        <title>Draft Genome Sequence of Natranaerobius trueperi halophilic, alkalithermophilic bacteria from soda lakes.</title>
        <authorList>
            <person name="Zhao B."/>
        </authorList>
    </citation>
    <scope>NUCLEOTIDE SEQUENCE [LARGE SCALE GENOMIC DNA]</scope>
    <source>
        <strain evidence="1 2">DSM 18760</strain>
    </source>
</reference>
<dbReference type="PANTHER" id="PTHR11669">
    <property type="entry name" value="REPLICATION FACTOR C / DNA POLYMERASE III GAMMA-TAU SUBUNIT"/>
    <property type="match status" value="1"/>
</dbReference>
<dbReference type="GO" id="GO:0003887">
    <property type="term" value="F:DNA-directed DNA polymerase activity"/>
    <property type="evidence" value="ECO:0007669"/>
    <property type="project" value="InterPro"/>
</dbReference>
<keyword evidence="2" id="KW-1185">Reference proteome</keyword>
<comment type="caution">
    <text evidence="1">The sequence shown here is derived from an EMBL/GenBank/DDBJ whole genome shotgun (WGS) entry which is preliminary data.</text>
</comment>